<sequence length="388" mass="41288">MASGQADRQVRPGARWNPRSAPVCVRRRGRRMKRNWNGVYRVTGYDRVSGTMGDDALGLGTTGSSGRHADPTGADPVGCAAPGFRHDALLYDSAEELAAIAGPFLLEGLAAGDGAVIAAGPDVTAVLREAVDEDPLVLVLDRNALYRSRTPTAITTFRGLAEQASPGRRVRVVGEVDFGATAADRHEWQRYEAVINSAFATSPLWGLCIFSTALPEPLLTTARQTHPHAVSAAGRTANPGYVDPAAYLAGLPVPEEPLEHTPPAFAVDDVTDFVGLRRAVRRLLSAVDGPEDQIEDFLLAVDEMASNGIRHGRRPVSLRLWTAPGRLVCTIGDSGGGPSDPFAGYGPAHGEDLSAGGMGLWLARQLCDHVALRRDAHGSSVRLVTRWT</sequence>
<evidence type="ECO:0000313" key="5">
    <source>
        <dbReference type="Proteomes" id="UP000183642"/>
    </source>
</evidence>
<accession>A0A1I5FDU9</accession>
<evidence type="ECO:0000256" key="1">
    <source>
        <dbReference type="ARBA" id="ARBA00022527"/>
    </source>
</evidence>
<dbReference type="PANTHER" id="PTHR35526:SF3">
    <property type="entry name" value="ANTI-SIGMA-F FACTOR RSBW"/>
    <property type="match status" value="1"/>
</dbReference>
<dbReference type="SUPFAM" id="SSF55874">
    <property type="entry name" value="ATPase domain of HSP90 chaperone/DNA topoisomerase II/histidine kinase"/>
    <property type="match status" value="1"/>
</dbReference>
<dbReference type="EMBL" id="FOWE01000004">
    <property type="protein sequence ID" value="SFO21809.1"/>
    <property type="molecule type" value="Genomic_DNA"/>
</dbReference>
<feature type="domain" description="Histidine kinase/HSP90-like ATPase" evidence="2">
    <location>
        <begin position="273"/>
        <end position="384"/>
    </location>
</feature>
<evidence type="ECO:0000259" key="2">
    <source>
        <dbReference type="Pfam" id="PF13581"/>
    </source>
</evidence>
<keyword evidence="4" id="KW-0808">Transferase</keyword>
<dbReference type="Pfam" id="PF14417">
    <property type="entry name" value="MEDS"/>
    <property type="match status" value="1"/>
</dbReference>
<dbReference type="NCBIfam" id="NF041045">
    <property type="entry name" value="RsbA_anti_sig"/>
    <property type="match status" value="1"/>
</dbReference>
<evidence type="ECO:0000313" key="4">
    <source>
        <dbReference type="EMBL" id="SFO21809.1"/>
    </source>
</evidence>
<organism evidence="4 5">
    <name type="scientific">Geodermatophilus obscurus</name>
    <dbReference type="NCBI Taxonomy" id="1861"/>
    <lineage>
        <taxon>Bacteria</taxon>
        <taxon>Bacillati</taxon>
        <taxon>Actinomycetota</taxon>
        <taxon>Actinomycetes</taxon>
        <taxon>Geodermatophilales</taxon>
        <taxon>Geodermatophilaceae</taxon>
        <taxon>Geodermatophilus</taxon>
    </lineage>
</organism>
<reference evidence="5" key="1">
    <citation type="submission" date="2016-10" db="EMBL/GenBank/DDBJ databases">
        <authorList>
            <person name="Varghese N."/>
            <person name="Submissions S."/>
        </authorList>
    </citation>
    <scope>NUCLEOTIDE SEQUENCE [LARGE SCALE GENOMIC DNA]</scope>
    <source>
        <strain evidence="5">DSM 43161</strain>
    </source>
</reference>
<evidence type="ECO:0000259" key="3">
    <source>
        <dbReference type="Pfam" id="PF14417"/>
    </source>
</evidence>
<dbReference type="InterPro" id="IPR003594">
    <property type="entry name" value="HATPase_dom"/>
</dbReference>
<dbReference type="InterPro" id="IPR047718">
    <property type="entry name" value="RsbA-like_anti_sig"/>
</dbReference>
<proteinExistence type="predicted"/>
<dbReference type="CDD" id="cd16936">
    <property type="entry name" value="HATPase_RsbW-like"/>
    <property type="match status" value="1"/>
</dbReference>
<keyword evidence="4" id="KW-0418">Kinase</keyword>
<dbReference type="Gene3D" id="3.30.565.10">
    <property type="entry name" value="Histidine kinase-like ATPase, C-terminal domain"/>
    <property type="match status" value="1"/>
</dbReference>
<keyword evidence="5" id="KW-1185">Reference proteome</keyword>
<protein>
    <submittedName>
        <fullName evidence="4">Anti-sigma regulatory factor (Ser/Thr protein kinase)</fullName>
    </submittedName>
</protein>
<feature type="domain" description="MEDS" evidence="3">
    <location>
        <begin position="85"/>
        <end position="227"/>
    </location>
</feature>
<dbReference type="InterPro" id="IPR036890">
    <property type="entry name" value="HATPase_C_sf"/>
</dbReference>
<dbReference type="Pfam" id="PF13581">
    <property type="entry name" value="HATPase_c_2"/>
    <property type="match status" value="1"/>
</dbReference>
<dbReference type="GO" id="GO:0004674">
    <property type="term" value="F:protein serine/threonine kinase activity"/>
    <property type="evidence" value="ECO:0007669"/>
    <property type="project" value="UniProtKB-KW"/>
</dbReference>
<name>A0A1I5FDU9_9ACTN</name>
<gene>
    <name evidence="4" type="ORF">SAMN05660359_02122</name>
</gene>
<dbReference type="InterPro" id="IPR025847">
    <property type="entry name" value="MEDS_domain"/>
</dbReference>
<dbReference type="AlphaFoldDB" id="A0A1I5FDU9"/>
<dbReference type="PANTHER" id="PTHR35526">
    <property type="entry name" value="ANTI-SIGMA-F FACTOR RSBW-RELATED"/>
    <property type="match status" value="1"/>
</dbReference>
<keyword evidence="1" id="KW-0723">Serine/threonine-protein kinase</keyword>
<dbReference type="Proteomes" id="UP000183642">
    <property type="component" value="Unassembled WGS sequence"/>
</dbReference>
<dbReference type="InterPro" id="IPR050267">
    <property type="entry name" value="Anti-sigma-factor_SerPK"/>
</dbReference>